<feature type="domain" description="Metallo-beta-lactamase" evidence="5">
    <location>
        <begin position="108"/>
        <end position="305"/>
    </location>
</feature>
<dbReference type="PANTHER" id="PTHR42978">
    <property type="entry name" value="QUORUM-QUENCHING LACTONASE YTNP-RELATED-RELATED"/>
    <property type="match status" value="1"/>
</dbReference>
<dbReference type="Pfam" id="PF00753">
    <property type="entry name" value="Lactamase_B"/>
    <property type="match status" value="1"/>
</dbReference>
<dbReference type="GO" id="GO:0016787">
    <property type="term" value="F:hydrolase activity"/>
    <property type="evidence" value="ECO:0007669"/>
    <property type="project" value="UniProtKB-KW"/>
</dbReference>
<dbReference type="InterPro" id="IPR036866">
    <property type="entry name" value="RibonucZ/Hydroxyglut_hydro"/>
</dbReference>
<evidence type="ECO:0000256" key="4">
    <source>
        <dbReference type="ARBA" id="ARBA00022833"/>
    </source>
</evidence>
<evidence type="ECO:0000313" key="7">
    <source>
        <dbReference type="Proteomes" id="UP000186002"/>
    </source>
</evidence>
<gene>
    <name evidence="6" type="ORF">SAMN05444272_2555</name>
</gene>
<dbReference type="PANTHER" id="PTHR42978:SF6">
    <property type="entry name" value="QUORUM-QUENCHING LACTONASE YTNP-RELATED"/>
    <property type="match status" value="1"/>
</dbReference>
<dbReference type="AlphaFoldDB" id="A0A1M7IJW6"/>
<name>A0A1M7IJW6_9HYPH</name>
<organism evidence="6 7">
    <name type="scientific">Roseibium suaedae</name>
    <dbReference type="NCBI Taxonomy" id="735517"/>
    <lineage>
        <taxon>Bacteria</taxon>
        <taxon>Pseudomonadati</taxon>
        <taxon>Pseudomonadota</taxon>
        <taxon>Alphaproteobacteria</taxon>
        <taxon>Hyphomicrobiales</taxon>
        <taxon>Stappiaceae</taxon>
        <taxon>Roseibium</taxon>
    </lineage>
</organism>
<dbReference type="GO" id="GO:0046872">
    <property type="term" value="F:metal ion binding"/>
    <property type="evidence" value="ECO:0007669"/>
    <property type="project" value="UniProtKB-KW"/>
</dbReference>
<protein>
    <submittedName>
        <fullName evidence="6">Glyoxylase, beta-lactamase superfamily II</fullName>
    </submittedName>
</protein>
<dbReference type="InterPro" id="IPR006311">
    <property type="entry name" value="TAT_signal"/>
</dbReference>
<evidence type="ECO:0000256" key="3">
    <source>
        <dbReference type="ARBA" id="ARBA00022801"/>
    </source>
</evidence>
<dbReference type="SMART" id="SM00849">
    <property type="entry name" value="Lactamase_B"/>
    <property type="match status" value="1"/>
</dbReference>
<dbReference type="Proteomes" id="UP000186002">
    <property type="component" value="Unassembled WGS sequence"/>
</dbReference>
<keyword evidence="7" id="KW-1185">Reference proteome</keyword>
<comment type="similarity">
    <text evidence="1">Belongs to the metallo-beta-lactamase superfamily.</text>
</comment>
<evidence type="ECO:0000259" key="5">
    <source>
        <dbReference type="SMART" id="SM00849"/>
    </source>
</evidence>
<dbReference type="Gene3D" id="3.60.15.10">
    <property type="entry name" value="Ribonuclease Z/Hydroxyacylglutathione hydrolase-like"/>
    <property type="match status" value="1"/>
</dbReference>
<keyword evidence="3" id="KW-0378">Hydrolase</keyword>
<evidence type="ECO:0000313" key="6">
    <source>
        <dbReference type="EMBL" id="SHM40945.1"/>
    </source>
</evidence>
<dbReference type="PROSITE" id="PS51318">
    <property type="entry name" value="TAT"/>
    <property type="match status" value="1"/>
</dbReference>
<sequence length="332" mass="35100">METEMSGLNLTISRRSALLGATGAVAGAALLGQTGQVLAEDAKAAASGSQARLPFARFKIGGFEVTTLLDGTASSAEPQKTFGMNVPADEFAEVSAASFLPADSFTNFFTPTLVNTGKELVLFDTGMGEGARPDRGNLRSALETAGYTPEQIDIVVITHMHGDHIGGLAEGGNPAFANARYVTGAKEYDFWSKLDPAANGGAKLVAKNVTPLAEKTTFLEDGGSVVSGITAMAAAGHTPGHMIYMLESDGKQMVLTADTANHYVWSLAHPDWEVRFDMDKAAAAQTRRKVLGMLASDKIPFAGYHMPFPAVGYVDTVGDGFHYVPETYQLRL</sequence>
<dbReference type="STRING" id="735517.SAMN05444272_2555"/>
<dbReference type="CDD" id="cd07720">
    <property type="entry name" value="OPHC2-like_MBL-fold"/>
    <property type="match status" value="1"/>
</dbReference>
<dbReference type="InterPro" id="IPR051013">
    <property type="entry name" value="MBL_superfamily_lactonases"/>
</dbReference>
<dbReference type="SUPFAM" id="SSF56281">
    <property type="entry name" value="Metallo-hydrolase/oxidoreductase"/>
    <property type="match status" value="1"/>
</dbReference>
<evidence type="ECO:0000256" key="2">
    <source>
        <dbReference type="ARBA" id="ARBA00022723"/>
    </source>
</evidence>
<keyword evidence="4" id="KW-0862">Zinc</keyword>
<dbReference type="InterPro" id="IPR001279">
    <property type="entry name" value="Metallo-B-lactamas"/>
</dbReference>
<evidence type="ECO:0000256" key="1">
    <source>
        <dbReference type="ARBA" id="ARBA00007749"/>
    </source>
</evidence>
<proteinExistence type="inferred from homology"/>
<dbReference type="EMBL" id="FRBW01000002">
    <property type="protein sequence ID" value="SHM40945.1"/>
    <property type="molecule type" value="Genomic_DNA"/>
</dbReference>
<accession>A0A1M7IJW6</accession>
<keyword evidence="2" id="KW-0479">Metal-binding</keyword>
<reference evidence="6 7" key="1">
    <citation type="submission" date="2016-11" db="EMBL/GenBank/DDBJ databases">
        <authorList>
            <person name="Jaros S."/>
            <person name="Januszkiewicz K."/>
            <person name="Wedrychowicz H."/>
        </authorList>
    </citation>
    <scope>NUCLEOTIDE SEQUENCE [LARGE SCALE GENOMIC DNA]</scope>
    <source>
        <strain evidence="6 7">DSM 22153</strain>
    </source>
</reference>